<evidence type="ECO:0000259" key="2">
    <source>
        <dbReference type="Pfam" id="PF13476"/>
    </source>
</evidence>
<dbReference type="EMBL" id="CP042467">
    <property type="protein sequence ID" value="QED29889.1"/>
    <property type="molecule type" value="Genomic_DNA"/>
</dbReference>
<feature type="coiled-coil region" evidence="1">
    <location>
        <begin position="201"/>
        <end position="235"/>
    </location>
</feature>
<proteinExistence type="predicted"/>
<dbReference type="InterPro" id="IPR038729">
    <property type="entry name" value="Rad50/SbcC_AAA"/>
</dbReference>
<dbReference type="InterPro" id="IPR027417">
    <property type="entry name" value="P-loop_NTPase"/>
</dbReference>
<organism evidence="3 4">
    <name type="scientific">Microvenator marinus</name>
    <dbReference type="NCBI Taxonomy" id="2600177"/>
    <lineage>
        <taxon>Bacteria</taxon>
        <taxon>Deltaproteobacteria</taxon>
        <taxon>Bradymonadales</taxon>
        <taxon>Microvenatoraceae</taxon>
        <taxon>Microvenator</taxon>
    </lineage>
</organism>
<dbReference type="KEGG" id="bbae:FRD01_22165"/>
<gene>
    <name evidence="3" type="ORF">FRD01_22165</name>
</gene>
<accession>A0A5B8Y2G2</accession>
<dbReference type="Proteomes" id="UP000321595">
    <property type="component" value="Chromosome"/>
</dbReference>
<dbReference type="Gene3D" id="3.40.50.300">
    <property type="entry name" value="P-loop containing nucleotide triphosphate hydrolases"/>
    <property type="match status" value="1"/>
</dbReference>
<protein>
    <submittedName>
        <fullName evidence="3">AAA family ATPase</fullName>
    </submittedName>
</protein>
<dbReference type="GO" id="GO:0016887">
    <property type="term" value="F:ATP hydrolysis activity"/>
    <property type="evidence" value="ECO:0007669"/>
    <property type="project" value="InterPro"/>
</dbReference>
<reference evidence="3 4" key="1">
    <citation type="submission" date="2019-08" db="EMBL/GenBank/DDBJ databases">
        <authorList>
            <person name="Liang Q."/>
        </authorList>
    </citation>
    <scope>NUCLEOTIDE SEQUENCE [LARGE SCALE GENOMIC DNA]</scope>
    <source>
        <strain evidence="3 4">V1718</strain>
    </source>
</reference>
<sequence length="370" mass="41318">MNIKNIRVKSFGALQNLEMEGLSAGLNVVVGANGAGKSTLVECIKRVCFGYRCYYIPPKDAVPDATIEFDSGVDWVGLETFKNVYLNDLKFSVESQHTGILAPEFINQSGQIQATFERLAKASASLSRPRAESVIGCLEMELEKISRHIDRAEAELKTLPQLETNAIMRGIDGPRVPWELDDTMRALAGVVERIAESDGDMVEHLEKFVALRADAAALEEEMNALDYEKIELDAKIDRIRRSSDLAYFKFGEAIVGAELQEYREELLVLETARELLSCALDAADHGPSQHDWISRLLYRLEVARGYTRHGKHGVFVVDSLLDLLDDQNLEVVVGRLSDAAKDLQIMVLTSQSRTLEAFRSEQNLKVFELP</sequence>
<keyword evidence="4" id="KW-1185">Reference proteome</keyword>
<dbReference type="PANTHER" id="PTHR41259">
    <property type="entry name" value="DOUBLE-STRAND BREAK REPAIR RAD50 ATPASE, PUTATIVE-RELATED"/>
    <property type="match status" value="1"/>
</dbReference>
<dbReference type="RefSeq" id="WP_146963122.1">
    <property type="nucleotide sequence ID" value="NZ_CP042467.1"/>
</dbReference>
<dbReference type="SUPFAM" id="SSF52540">
    <property type="entry name" value="P-loop containing nucleoside triphosphate hydrolases"/>
    <property type="match status" value="1"/>
</dbReference>
<feature type="domain" description="Rad50/SbcC-type AAA" evidence="2">
    <location>
        <begin position="6"/>
        <end position="235"/>
    </location>
</feature>
<dbReference type="GO" id="GO:0006302">
    <property type="term" value="P:double-strand break repair"/>
    <property type="evidence" value="ECO:0007669"/>
    <property type="project" value="InterPro"/>
</dbReference>
<keyword evidence="1" id="KW-0175">Coiled coil</keyword>
<dbReference type="PANTHER" id="PTHR41259:SF1">
    <property type="entry name" value="DOUBLE-STRAND BREAK REPAIR RAD50 ATPASE, PUTATIVE-RELATED"/>
    <property type="match status" value="1"/>
</dbReference>
<evidence type="ECO:0000313" key="3">
    <source>
        <dbReference type="EMBL" id="QED29889.1"/>
    </source>
</evidence>
<evidence type="ECO:0000313" key="4">
    <source>
        <dbReference type="Proteomes" id="UP000321595"/>
    </source>
</evidence>
<evidence type="ECO:0000256" key="1">
    <source>
        <dbReference type="SAM" id="Coils"/>
    </source>
</evidence>
<dbReference type="AlphaFoldDB" id="A0A5B8Y2G2"/>
<dbReference type="Pfam" id="PF13476">
    <property type="entry name" value="AAA_23"/>
    <property type="match status" value="1"/>
</dbReference>
<name>A0A5B8Y2G2_9DELT</name>